<organism evidence="1 2">
    <name type="scientific">Ignelater luminosus</name>
    <name type="common">Cucubano</name>
    <name type="synonym">Pyrophorus luminosus</name>
    <dbReference type="NCBI Taxonomy" id="2038154"/>
    <lineage>
        <taxon>Eukaryota</taxon>
        <taxon>Metazoa</taxon>
        <taxon>Ecdysozoa</taxon>
        <taxon>Arthropoda</taxon>
        <taxon>Hexapoda</taxon>
        <taxon>Insecta</taxon>
        <taxon>Pterygota</taxon>
        <taxon>Neoptera</taxon>
        <taxon>Endopterygota</taxon>
        <taxon>Coleoptera</taxon>
        <taxon>Polyphaga</taxon>
        <taxon>Elateriformia</taxon>
        <taxon>Elateroidea</taxon>
        <taxon>Elateridae</taxon>
        <taxon>Agrypninae</taxon>
        <taxon>Pyrophorini</taxon>
        <taxon>Ignelater</taxon>
    </lineage>
</organism>
<name>A0A8K0D2T6_IGNLU</name>
<dbReference type="OrthoDB" id="10493204at2759"/>
<dbReference type="AlphaFoldDB" id="A0A8K0D2T6"/>
<accession>A0A8K0D2T6</accession>
<dbReference type="Proteomes" id="UP000801492">
    <property type="component" value="Unassembled WGS sequence"/>
</dbReference>
<sequence>MCSPCSGCGPCAPCSGCGPSFPCPTYPFPRCSVCPTPPKLTPSFPPLTRDKIPCFQIPYEFPVYTCPFTCTPCAGPCLSPCMIACEPKCCPC</sequence>
<gene>
    <name evidence="1" type="ORF">ILUMI_07788</name>
</gene>
<keyword evidence="2" id="KW-1185">Reference proteome</keyword>
<reference evidence="1" key="1">
    <citation type="submission" date="2019-08" db="EMBL/GenBank/DDBJ databases">
        <title>The genome of the North American firefly Photinus pyralis.</title>
        <authorList>
            <consortium name="Photinus pyralis genome working group"/>
            <person name="Fallon T.R."/>
            <person name="Sander Lower S.E."/>
            <person name="Weng J.-K."/>
        </authorList>
    </citation>
    <scope>NUCLEOTIDE SEQUENCE</scope>
    <source>
        <strain evidence="1">TRF0915ILg1</strain>
        <tissue evidence="1">Whole body</tissue>
    </source>
</reference>
<comment type="caution">
    <text evidence="1">The sequence shown here is derived from an EMBL/GenBank/DDBJ whole genome shotgun (WGS) entry which is preliminary data.</text>
</comment>
<evidence type="ECO:0000313" key="1">
    <source>
        <dbReference type="EMBL" id="KAF2898385.1"/>
    </source>
</evidence>
<protein>
    <submittedName>
        <fullName evidence="1">Uncharacterized protein</fullName>
    </submittedName>
</protein>
<proteinExistence type="predicted"/>
<evidence type="ECO:0000313" key="2">
    <source>
        <dbReference type="Proteomes" id="UP000801492"/>
    </source>
</evidence>
<dbReference type="EMBL" id="VTPC01003537">
    <property type="protein sequence ID" value="KAF2898385.1"/>
    <property type="molecule type" value="Genomic_DNA"/>
</dbReference>